<dbReference type="InterPro" id="IPR038622">
    <property type="entry name" value="CDPS_sf"/>
</dbReference>
<evidence type="ECO:0000313" key="5">
    <source>
        <dbReference type="Proteomes" id="UP000249417"/>
    </source>
</evidence>
<keyword evidence="2" id="KW-0808">Transferase</keyword>
<sequence length="224" mass="26031">MSATKYKVRCYGDHPRASFDTVRMEISVGQEYHEGQKLVAAMDWAKRHFDRIVLIVGDRIQGYNIAFKEGVNLIQAFEKATKKGDEWIERNQSIIADAEITRWSDWLSHPEYAMNRAAVGRLYAENEEFRNAVRENIKGVWERRFPVQAQDQRFLALSEQFVLEETAVFACAYKDLKGVSAYPGDFSKTWSMFKDSEIPHAPEGLKYSHCLRLQFRRREPQLAA</sequence>
<dbReference type="InterPro" id="IPR030903">
    <property type="entry name" value="CDPS"/>
</dbReference>
<dbReference type="AlphaFoldDB" id="A0A2W5Q4N5"/>
<dbReference type="Pfam" id="PF16715">
    <property type="entry name" value="CDPS"/>
    <property type="match status" value="1"/>
</dbReference>
<evidence type="ECO:0000256" key="3">
    <source>
        <dbReference type="ARBA" id="ARBA00030771"/>
    </source>
</evidence>
<comment type="caution">
    <text evidence="4">The sequence shown here is derived from an EMBL/GenBank/DDBJ whole genome shotgun (WGS) entry which is preliminary data.</text>
</comment>
<accession>A0A2W5Q4N5</accession>
<evidence type="ECO:0000256" key="2">
    <source>
        <dbReference type="ARBA" id="ARBA00022679"/>
    </source>
</evidence>
<evidence type="ECO:0000313" key="4">
    <source>
        <dbReference type="EMBL" id="PZQ46340.1"/>
    </source>
</evidence>
<reference evidence="4 5" key="1">
    <citation type="submission" date="2017-08" db="EMBL/GenBank/DDBJ databases">
        <title>Infants hospitalized years apart are colonized by the same room-sourced microbial strains.</title>
        <authorList>
            <person name="Brooks B."/>
            <person name="Olm M.R."/>
            <person name="Firek B.A."/>
            <person name="Baker R."/>
            <person name="Thomas B.C."/>
            <person name="Morowitz M.J."/>
            <person name="Banfield J.F."/>
        </authorList>
    </citation>
    <scope>NUCLEOTIDE SEQUENCE [LARGE SCALE GENOMIC DNA]</scope>
    <source>
        <strain evidence="4">S2_005_002_R2_29</strain>
    </source>
</reference>
<dbReference type="GO" id="GO:0016755">
    <property type="term" value="F:aminoacyltransferase activity"/>
    <property type="evidence" value="ECO:0007669"/>
    <property type="project" value="InterPro"/>
</dbReference>
<dbReference type="Gene3D" id="3.40.50.11710">
    <property type="entry name" value="Cyclodipeptide synthase"/>
    <property type="match status" value="1"/>
</dbReference>
<dbReference type="NCBIfam" id="TIGR04539">
    <property type="entry name" value="tRNA_cyclodipep"/>
    <property type="match status" value="1"/>
</dbReference>
<organism evidence="4 5">
    <name type="scientific">Micavibrio aeruginosavorus</name>
    <dbReference type="NCBI Taxonomy" id="349221"/>
    <lineage>
        <taxon>Bacteria</taxon>
        <taxon>Pseudomonadati</taxon>
        <taxon>Bdellovibrionota</taxon>
        <taxon>Bdellovibrionia</taxon>
        <taxon>Bdellovibrionales</taxon>
        <taxon>Pseudobdellovibrionaceae</taxon>
        <taxon>Micavibrio</taxon>
    </lineage>
</organism>
<protein>
    <recommendedName>
        <fullName evidence="3">Cyclodipeptide synthase</fullName>
    </recommendedName>
</protein>
<comment type="similarity">
    <text evidence="1">Belongs to the CDPS family.</text>
</comment>
<evidence type="ECO:0000256" key="1">
    <source>
        <dbReference type="ARBA" id="ARBA00006034"/>
    </source>
</evidence>
<dbReference type="EMBL" id="QFQB01000028">
    <property type="protein sequence ID" value="PZQ46340.1"/>
    <property type="molecule type" value="Genomic_DNA"/>
</dbReference>
<dbReference type="Proteomes" id="UP000249417">
    <property type="component" value="Unassembled WGS sequence"/>
</dbReference>
<gene>
    <name evidence="4" type="ORF">DI551_05340</name>
</gene>
<name>A0A2W5Q4N5_9BACT</name>
<proteinExistence type="inferred from homology"/>